<feature type="disulfide bond" evidence="1">
    <location>
        <begin position="513"/>
        <end position="522"/>
    </location>
</feature>
<dbReference type="Gene3D" id="2.20.100.10">
    <property type="entry name" value="Thrombospondin type-1 (TSP1) repeat"/>
    <property type="match status" value="1"/>
</dbReference>
<dbReference type="SUPFAM" id="SSF82895">
    <property type="entry name" value="TSP-1 type 1 repeat"/>
    <property type="match status" value="1"/>
</dbReference>
<keyword evidence="1" id="KW-1015">Disulfide bond</keyword>
<dbReference type="PROSITE" id="PS50026">
    <property type="entry name" value="EGF_3"/>
    <property type="match status" value="1"/>
</dbReference>
<evidence type="ECO:0000256" key="3">
    <source>
        <dbReference type="SAM" id="SignalP"/>
    </source>
</evidence>
<evidence type="ECO:0000256" key="1">
    <source>
        <dbReference type="PROSITE-ProRule" id="PRU00076"/>
    </source>
</evidence>
<evidence type="ECO:0000259" key="4">
    <source>
        <dbReference type="PROSITE" id="PS50026"/>
    </source>
</evidence>
<dbReference type="PROSITE" id="PS50092">
    <property type="entry name" value="TSP1"/>
    <property type="match status" value="1"/>
</dbReference>
<organism evidence="5 6">
    <name type="scientific">Macrostomum lignano</name>
    <dbReference type="NCBI Taxonomy" id="282301"/>
    <lineage>
        <taxon>Eukaryota</taxon>
        <taxon>Metazoa</taxon>
        <taxon>Spiralia</taxon>
        <taxon>Lophotrochozoa</taxon>
        <taxon>Platyhelminthes</taxon>
        <taxon>Rhabditophora</taxon>
        <taxon>Macrostomorpha</taxon>
        <taxon>Macrostomida</taxon>
        <taxon>Macrostomidae</taxon>
        <taxon>Macrostomum</taxon>
    </lineage>
</organism>
<keyword evidence="5" id="KW-1185">Reference proteome</keyword>
<keyword evidence="1" id="KW-0245">EGF-like domain</keyword>
<dbReference type="SMART" id="SM00181">
    <property type="entry name" value="EGF"/>
    <property type="match status" value="4"/>
</dbReference>
<keyword evidence="2" id="KW-0472">Membrane</keyword>
<evidence type="ECO:0000313" key="6">
    <source>
        <dbReference type="WBParaSite" id="maker-uti_cns_0002651-snap-gene-0.10-mRNA-1"/>
    </source>
</evidence>
<dbReference type="PROSITE" id="PS00022">
    <property type="entry name" value="EGF_1"/>
    <property type="match status" value="1"/>
</dbReference>
<evidence type="ECO:0000256" key="2">
    <source>
        <dbReference type="SAM" id="Phobius"/>
    </source>
</evidence>
<dbReference type="InterPro" id="IPR000884">
    <property type="entry name" value="TSP1_rpt"/>
</dbReference>
<feature type="transmembrane region" description="Helical" evidence="2">
    <location>
        <begin position="591"/>
        <end position="615"/>
    </location>
</feature>
<name>A0A1I8GPN1_9PLAT</name>
<dbReference type="PROSITE" id="PS01186">
    <property type="entry name" value="EGF_2"/>
    <property type="match status" value="1"/>
</dbReference>
<dbReference type="PANTHER" id="PTHR24033:SF193">
    <property type="entry name" value="NETRIN-G1-RELATED"/>
    <property type="match status" value="1"/>
</dbReference>
<sequence>MKAFWSLFNQACRLLLLLHITSYSLARNFKYASQLREDEYRHFKYGFTSGTLGTLFMHYPAQVFSCDYAVSYRRFGLFEERLDVADPMDDTLKTASQMGYFDSVARQLFDTWSSCYQNFITRYCMYMVTTKDRMFINRVRMCKHMYFPKTPENLRKVTYLLREVKPYINFHMYEHIALNEHADTFSASNLYPLGLEYLFDWNYLGYGYTPEIAYSNIKAMGIYGLQVYFDRTLGPKSFKYARFTLLADSWIMKFIQIVHEILWSSVNNYRGHLSHELINAYRNFEHVQLQYLTHMCTKWLNSDRKNSPSSEADDIFDISMCPNPCLQSDICDNKPHTSGKDCTPVGLGKTDYRCECMAGYVWNPLSLSCDESFDCNVDCEPTSTRYCSFVPAVELSIKDVGHDRLISREGHLRCDCYPEFEGDRCQRYRNPCNTGADGKMSGNEMCRVDYGGTCLASAGFNHYICKCPKGYQRKKALREDNCLDKRSACDSIICANNGVCHSSLDGEKFECVCTPGFEGRLCEEPIVYQWTYWSDWSSCDSLCGQGWQVSHRVCWNRQRGGQDAKQRCPGNRETLRVCHKHCLTEIQASHYIAIGLLLELLFRMSIVILLCFLFVKILFDMLYRESDYVFVRYLRIVLLDLVKRAVGARQNS</sequence>
<keyword evidence="2" id="KW-0812">Transmembrane</keyword>
<feature type="disulfide bond" evidence="1">
    <location>
        <begin position="494"/>
        <end position="511"/>
    </location>
</feature>
<protein>
    <submittedName>
        <fullName evidence="6">EGF-like domain-containing protein</fullName>
    </submittedName>
</protein>
<feature type="signal peptide" evidence="3">
    <location>
        <begin position="1"/>
        <end position="26"/>
    </location>
</feature>
<dbReference type="CDD" id="cd00054">
    <property type="entry name" value="EGF_CA"/>
    <property type="match status" value="1"/>
</dbReference>
<dbReference type="InterPro" id="IPR036383">
    <property type="entry name" value="TSP1_rpt_sf"/>
</dbReference>
<dbReference type="WBParaSite" id="maker-uti_cns_0002651-snap-gene-0.10-mRNA-1">
    <property type="protein sequence ID" value="maker-uti_cns_0002651-snap-gene-0.10-mRNA-1"/>
    <property type="gene ID" value="maker-uti_cns_0002651-snap-gene-0.10"/>
</dbReference>
<dbReference type="InterPro" id="IPR051830">
    <property type="entry name" value="NOTCH_homolog"/>
</dbReference>
<evidence type="ECO:0000313" key="5">
    <source>
        <dbReference type="Proteomes" id="UP000095280"/>
    </source>
</evidence>
<accession>A0A1I8GPN1</accession>
<proteinExistence type="predicted"/>
<dbReference type="Pfam" id="PF00090">
    <property type="entry name" value="TSP_1"/>
    <property type="match status" value="1"/>
</dbReference>
<feature type="domain" description="EGF-like" evidence="4">
    <location>
        <begin position="485"/>
        <end position="523"/>
    </location>
</feature>
<comment type="caution">
    <text evidence="1">Lacks conserved residue(s) required for the propagation of feature annotation.</text>
</comment>
<dbReference type="AlphaFoldDB" id="A0A1I8GPN1"/>
<dbReference type="Gene3D" id="2.10.25.10">
    <property type="entry name" value="Laminin"/>
    <property type="match status" value="1"/>
</dbReference>
<dbReference type="PANTHER" id="PTHR24033">
    <property type="entry name" value="EGF-LIKE DOMAIN-CONTAINING PROTEIN"/>
    <property type="match status" value="1"/>
</dbReference>
<reference evidence="6" key="1">
    <citation type="submission" date="2016-11" db="UniProtKB">
        <authorList>
            <consortium name="WormBaseParasite"/>
        </authorList>
    </citation>
    <scope>IDENTIFICATION</scope>
</reference>
<dbReference type="Proteomes" id="UP000095280">
    <property type="component" value="Unplaced"/>
</dbReference>
<keyword evidence="2" id="KW-1133">Transmembrane helix</keyword>
<feature type="chain" id="PRO_5009319578" evidence="3">
    <location>
        <begin position="27"/>
        <end position="652"/>
    </location>
</feature>
<dbReference type="InterPro" id="IPR000742">
    <property type="entry name" value="EGF"/>
</dbReference>
<dbReference type="SUPFAM" id="SSF57196">
    <property type="entry name" value="EGF/Laminin"/>
    <property type="match status" value="1"/>
</dbReference>
<keyword evidence="3" id="KW-0732">Signal</keyword>